<evidence type="ECO:0000256" key="13">
    <source>
        <dbReference type="ARBA" id="ARBA00022842"/>
    </source>
</evidence>
<dbReference type="FunFam" id="2.40.33.10:FF:000001">
    <property type="entry name" value="Pyruvate kinase"/>
    <property type="match status" value="1"/>
</dbReference>
<dbReference type="EC" id="2.7.1.40" evidence="6 17"/>
<evidence type="ECO:0000259" key="20">
    <source>
        <dbReference type="Pfam" id="PF00391"/>
    </source>
</evidence>
<dbReference type="PRINTS" id="PR01050">
    <property type="entry name" value="PYRUVTKNASE"/>
</dbReference>
<keyword evidence="10" id="KW-0547">Nucleotide-binding</keyword>
<dbReference type="InterPro" id="IPR036918">
    <property type="entry name" value="Pyrv_Knase_C_sf"/>
</dbReference>
<feature type="domain" description="Pyruvate kinase C-terminal" evidence="21">
    <location>
        <begin position="388"/>
        <end position="500"/>
    </location>
</feature>
<dbReference type="AlphaFoldDB" id="A0A0M6WQE0"/>
<evidence type="ECO:0000256" key="6">
    <source>
        <dbReference type="ARBA" id="ARBA00012142"/>
    </source>
</evidence>
<keyword evidence="16 22" id="KW-0670">Pyruvate</keyword>
<dbReference type="Gene3D" id="3.40.1380.20">
    <property type="entry name" value="Pyruvate kinase, C-terminal domain"/>
    <property type="match status" value="1"/>
</dbReference>
<dbReference type="InterPro" id="IPR015806">
    <property type="entry name" value="Pyrv_Knase_insert_dom_sf"/>
</dbReference>
<evidence type="ECO:0000256" key="10">
    <source>
        <dbReference type="ARBA" id="ARBA00022741"/>
    </source>
</evidence>
<feature type="domain" description="PEP-utilising enzyme mobile" evidence="20">
    <location>
        <begin position="534"/>
        <end position="605"/>
    </location>
</feature>
<evidence type="ECO:0000256" key="16">
    <source>
        <dbReference type="ARBA" id="ARBA00023317"/>
    </source>
</evidence>
<dbReference type="SUPFAM" id="SSF50800">
    <property type="entry name" value="PK beta-barrel domain-like"/>
    <property type="match status" value="1"/>
</dbReference>
<dbReference type="InterPro" id="IPR036637">
    <property type="entry name" value="Phosphohistidine_dom_sf"/>
</dbReference>
<dbReference type="GO" id="GO:0016301">
    <property type="term" value="F:kinase activity"/>
    <property type="evidence" value="ECO:0007669"/>
    <property type="project" value="UniProtKB-KW"/>
</dbReference>
<keyword evidence="8 18" id="KW-0808">Transferase</keyword>
<dbReference type="InterPro" id="IPR018209">
    <property type="entry name" value="Pyrv_Knase_AS"/>
</dbReference>
<evidence type="ECO:0000256" key="3">
    <source>
        <dbReference type="ARBA" id="ARBA00004997"/>
    </source>
</evidence>
<dbReference type="InterPro" id="IPR015813">
    <property type="entry name" value="Pyrv/PenolPyrv_kinase-like_dom"/>
</dbReference>
<keyword evidence="11 18" id="KW-0418">Kinase</keyword>
<dbReference type="InterPro" id="IPR011037">
    <property type="entry name" value="Pyrv_Knase-like_insert_dom_sf"/>
</dbReference>
<dbReference type="GO" id="GO:0004743">
    <property type="term" value="F:pyruvate kinase activity"/>
    <property type="evidence" value="ECO:0007669"/>
    <property type="project" value="UniProtKB-UniRule"/>
</dbReference>
<dbReference type="Proteomes" id="UP000049828">
    <property type="component" value="Unassembled WGS sequence"/>
</dbReference>
<evidence type="ECO:0000256" key="17">
    <source>
        <dbReference type="NCBIfam" id="TIGR01064"/>
    </source>
</evidence>
<dbReference type="UniPathway" id="UPA00109">
    <property type="reaction ID" value="UER00188"/>
</dbReference>
<dbReference type="PROSITE" id="PS00110">
    <property type="entry name" value="PYRUVATE_KINASE"/>
    <property type="match status" value="1"/>
</dbReference>
<name>A0A0M6WQE0_9FIRM</name>
<dbReference type="InterPro" id="IPR015793">
    <property type="entry name" value="Pyrv_Knase_brl"/>
</dbReference>
<evidence type="ECO:0000256" key="8">
    <source>
        <dbReference type="ARBA" id="ARBA00022679"/>
    </source>
</evidence>
<comment type="pathway">
    <text evidence="3 18">Carbohydrate degradation; glycolysis; pyruvate from D-glyceraldehyde 3-phosphate: step 5/5.</text>
</comment>
<comment type="cofactor">
    <cofactor evidence="2">
        <name>K(+)</name>
        <dbReference type="ChEBI" id="CHEBI:29103"/>
    </cofactor>
</comment>
<dbReference type="Gene3D" id="3.20.20.60">
    <property type="entry name" value="Phosphoenolpyruvate-binding domains"/>
    <property type="match status" value="1"/>
</dbReference>
<comment type="similarity">
    <text evidence="5 18">Belongs to the pyruvate kinase family.</text>
</comment>
<comment type="similarity">
    <text evidence="4">In the C-terminal section; belongs to the PEP-utilizing enzyme family.</text>
</comment>
<dbReference type="InterPro" id="IPR015795">
    <property type="entry name" value="Pyrv_Knase_C"/>
</dbReference>
<evidence type="ECO:0000256" key="9">
    <source>
        <dbReference type="ARBA" id="ARBA00022723"/>
    </source>
</evidence>
<dbReference type="Pfam" id="PF00224">
    <property type="entry name" value="PK"/>
    <property type="match status" value="1"/>
</dbReference>
<evidence type="ECO:0000256" key="18">
    <source>
        <dbReference type="RuleBase" id="RU000504"/>
    </source>
</evidence>
<dbReference type="EMBL" id="CVRS01000075">
    <property type="protein sequence ID" value="CRL39169.1"/>
    <property type="molecule type" value="Genomic_DNA"/>
</dbReference>
<comment type="catalytic activity">
    <reaction evidence="18">
        <text>pyruvate + ATP = phosphoenolpyruvate + ADP + H(+)</text>
        <dbReference type="Rhea" id="RHEA:18157"/>
        <dbReference type="ChEBI" id="CHEBI:15361"/>
        <dbReference type="ChEBI" id="CHEBI:15378"/>
        <dbReference type="ChEBI" id="CHEBI:30616"/>
        <dbReference type="ChEBI" id="CHEBI:58702"/>
        <dbReference type="ChEBI" id="CHEBI:456216"/>
        <dbReference type="EC" id="2.7.1.40"/>
    </reaction>
</comment>
<comment type="cofactor">
    <cofactor evidence="1">
        <name>Mg(2+)</name>
        <dbReference type="ChEBI" id="CHEBI:18420"/>
    </cofactor>
</comment>
<dbReference type="InterPro" id="IPR008279">
    <property type="entry name" value="PEP-util_enz_mobile_dom"/>
</dbReference>
<keyword evidence="23" id="KW-1185">Reference proteome</keyword>
<dbReference type="NCBIfam" id="NF004491">
    <property type="entry name" value="PRK05826.1"/>
    <property type="match status" value="1"/>
</dbReference>
<dbReference type="InterPro" id="IPR001697">
    <property type="entry name" value="Pyr_Knase"/>
</dbReference>
<dbReference type="Pfam" id="PF02887">
    <property type="entry name" value="PK_C"/>
    <property type="match status" value="1"/>
</dbReference>
<evidence type="ECO:0000313" key="22">
    <source>
        <dbReference type="EMBL" id="CRL39169.1"/>
    </source>
</evidence>
<evidence type="ECO:0000256" key="4">
    <source>
        <dbReference type="ARBA" id="ARBA00006237"/>
    </source>
</evidence>
<sequence length="610" mass="66633">MNKNQQEHLKNETIKRKEEFMTRRTKIICTLGPSTDNEAVMRALIEEGMNVARFNFSHGPHDEQMGRLKMLRKLRKELGKYVAALLDTKGPEIRLVEFEKGKTELKTGQTFTLTTDDIPGTDERVSITYKNLADDVKPGDHILIDDGLVGLEVVEIKPVAKPVNTKVNARDIVCKVLNDGVISNKKGVNVPNVDLTMPFISEKDYGDICFAVENDYDFIAASFVRTAEDVMEIRKILAEKGGEDIKIISKIENMQGVRNIDDIIRVSDGIMVARGDMGVEIPLEDVPVMQKMIIKKVCEAGKIVITATQMLDSMMKHPRPTRAESTDVANAIYDGTSAIMLSGETAAGMYPIEAVKTMVRIATRTEHDINYLQRFRQRRTMCNPDVTNAISHATCTMAGDLSAAAIVTVTKSGRTARMISKYRPNCTIIGECLTEKVCRQLNLEWGVEPILITEEQDASQLFEKAVDVAEMAGFVSKGELVVLTGGVPLGVSGTTNLIKVQVAGHILVTGKGLNGKKISGNLCVCHSNEDLKSFKDGDIIVAADTTNEMMAQMRQASALIVEAEGANCHAAIAGLSLDIPVLIAAKNALDVLKTSAYVEVDCESGVVSAN</sequence>
<dbReference type="InterPro" id="IPR040442">
    <property type="entry name" value="Pyrv_kinase-like_dom_sf"/>
</dbReference>
<accession>A0A0M6WQE0</accession>
<keyword evidence="13 18" id="KW-0460">Magnesium</keyword>
<evidence type="ECO:0000256" key="7">
    <source>
        <dbReference type="ARBA" id="ARBA00018587"/>
    </source>
</evidence>
<gene>
    <name evidence="22" type="ORF">RIL183_24281</name>
</gene>
<dbReference type="FunFam" id="3.20.20.60:FF:000025">
    <property type="entry name" value="Pyruvate kinase"/>
    <property type="match status" value="1"/>
</dbReference>
<evidence type="ECO:0000259" key="19">
    <source>
        <dbReference type="Pfam" id="PF00224"/>
    </source>
</evidence>
<evidence type="ECO:0000256" key="1">
    <source>
        <dbReference type="ARBA" id="ARBA00001946"/>
    </source>
</evidence>
<dbReference type="GO" id="GO:0005524">
    <property type="term" value="F:ATP binding"/>
    <property type="evidence" value="ECO:0007669"/>
    <property type="project" value="UniProtKB-KW"/>
</dbReference>
<dbReference type="SUPFAM" id="SSF51621">
    <property type="entry name" value="Phosphoenolpyruvate/pyruvate domain"/>
    <property type="match status" value="1"/>
</dbReference>
<evidence type="ECO:0000256" key="5">
    <source>
        <dbReference type="ARBA" id="ARBA00008663"/>
    </source>
</evidence>
<evidence type="ECO:0000259" key="21">
    <source>
        <dbReference type="Pfam" id="PF02887"/>
    </source>
</evidence>
<dbReference type="Gene3D" id="2.40.33.10">
    <property type="entry name" value="PK beta-barrel domain-like"/>
    <property type="match status" value="1"/>
</dbReference>
<dbReference type="GO" id="GO:0000287">
    <property type="term" value="F:magnesium ion binding"/>
    <property type="evidence" value="ECO:0007669"/>
    <property type="project" value="UniProtKB-UniRule"/>
</dbReference>
<dbReference type="Gene3D" id="3.50.30.10">
    <property type="entry name" value="Phosphohistidine domain"/>
    <property type="match status" value="1"/>
</dbReference>
<keyword evidence="14" id="KW-0630">Potassium</keyword>
<evidence type="ECO:0000256" key="14">
    <source>
        <dbReference type="ARBA" id="ARBA00022958"/>
    </source>
</evidence>
<evidence type="ECO:0000256" key="2">
    <source>
        <dbReference type="ARBA" id="ARBA00001958"/>
    </source>
</evidence>
<organism evidence="22 23">
    <name type="scientific">Roseburia inulinivorans</name>
    <dbReference type="NCBI Taxonomy" id="360807"/>
    <lineage>
        <taxon>Bacteria</taxon>
        <taxon>Bacillati</taxon>
        <taxon>Bacillota</taxon>
        <taxon>Clostridia</taxon>
        <taxon>Lachnospirales</taxon>
        <taxon>Lachnospiraceae</taxon>
        <taxon>Roseburia</taxon>
    </lineage>
</organism>
<proteinExistence type="inferred from homology"/>
<dbReference type="GO" id="GO:0030955">
    <property type="term" value="F:potassium ion binding"/>
    <property type="evidence" value="ECO:0007669"/>
    <property type="project" value="UniProtKB-UniRule"/>
</dbReference>
<reference evidence="23" key="1">
    <citation type="submission" date="2015-05" db="EMBL/GenBank/DDBJ databases">
        <authorList>
            <consortium name="Pathogen Informatics"/>
        </authorList>
    </citation>
    <scope>NUCLEOTIDE SEQUENCE [LARGE SCALE GENOMIC DNA]</scope>
    <source>
        <strain evidence="23">L1-83</strain>
    </source>
</reference>
<evidence type="ECO:0000256" key="15">
    <source>
        <dbReference type="ARBA" id="ARBA00023152"/>
    </source>
</evidence>
<dbReference type="PANTHER" id="PTHR11817">
    <property type="entry name" value="PYRUVATE KINASE"/>
    <property type="match status" value="1"/>
</dbReference>
<keyword evidence="9" id="KW-0479">Metal-binding</keyword>
<keyword evidence="12" id="KW-0067">ATP-binding</keyword>
<dbReference type="Pfam" id="PF00391">
    <property type="entry name" value="PEP-utilizers"/>
    <property type="match status" value="1"/>
</dbReference>
<evidence type="ECO:0000256" key="11">
    <source>
        <dbReference type="ARBA" id="ARBA00022777"/>
    </source>
</evidence>
<dbReference type="SUPFAM" id="SSF52009">
    <property type="entry name" value="Phosphohistidine domain"/>
    <property type="match status" value="1"/>
</dbReference>
<evidence type="ECO:0000313" key="23">
    <source>
        <dbReference type="Proteomes" id="UP000049828"/>
    </source>
</evidence>
<dbReference type="SUPFAM" id="SSF52935">
    <property type="entry name" value="PK C-terminal domain-like"/>
    <property type="match status" value="1"/>
</dbReference>
<keyword evidence="15 18" id="KW-0324">Glycolysis</keyword>
<dbReference type="STRING" id="360807.ERS852392_01706"/>
<feature type="domain" description="Pyruvate kinase barrel" evidence="19">
    <location>
        <begin position="23"/>
        <end position="355"/>
    </location>
</feature>
<dbReference type="NCBIfam" id="NF004978">
    <property type="entry name" value="PRK06354.1"/>
    <property type="match status" value="1"/>
</dbReference>
<protein>
    <recommendedName>
        <fullName evidence="7 17">Pyruvate kinase</fullName>
        <ecNumber evidence="6 17">2.7.1.40</ecNumber>
    </recommendedName>
</protein>
<dbReference type="NCBIfam" id="TIGR01064">
    <property type="entry name" value="pyruv_kin"/>
    <property type="match status" value="1"/>
</dbReference>
<evidence type="ECO:0000256" key="12">
    <source>
        <dbReference type="ARBA" id="ARBA00022840"/>
    </source>
</evidence>